<feature type="transmembrane region" description="Helical" evidence="1">
    <location>
        <begin position="170"/>
        <end position="188"/>
    </location>
</feature>
<keyword evidence="3" id="KW-1185">Reference proteome</keyword>
<organism evidence="2 3">
    <name type="scientific">Paenibacillus silagei</name>
    <dbReference type="NCBI Taxonomy" id="1670801"/>
    <lineage>
        <taxon>Bacteria</taxon>
        <taxon>Bacillati</taxon>
        <taxon>Bacillota</taxon>
        <taxon>Bacilli</taxon>
        <taxon>Bacillales</taxon>
        <taxon>Paenibacillaceae</taxon>
        <taxon>Paenibacillus</taxon>
    </lineage>
</organism>
<sequence>MLNLMKSEQYRFIRTKNYYFYGLLCAVLMAAAAVTLNVFHHSDPGFTYGNERFFYRNVLAMMPVVFALLTIFTGILMGDHKYVLKNTVAYGFSRRSIYTAKLLVTLAGFLLFALVLVGISVLLGSKLLLRSYEYALTEYCQMLLGMLPIMIAGVTTYFCINAVMNKNAQISTVFLLIYFLPYMILGALKGRYVWAAWLHSHSPAYYLFNAYDVASYPAWEPWITGMVYTVFFYVLGLYLFRKEEF</sequence>
<keyword evidence="1" id="KW-0472">Membrane</keyword>
<dbReference type="Proteomes" id="UP000773462">
    <property type="component" value="Unassembled WGS sequence"/>
</dbReference>
<feature type="transmembrane region" description="Helical" evidence="1">
    <location>
        <begin position="222"/>
        <end position="240"/>
    </location>
</feature>
<dbReference type="EMBL" id="JAGGLV010000018">
    <property type="protein sequence ID" value="MBP2114518.1"/>
    <property type="molecule type" value="Genomic_DNA"/>
</dbReference>
<dbReference type="Pfam" id="PF12730">
    <property type="entry name" value="ABC2_membrane_4"/>
    <property type="match status" value="1"/>
</dbReference>
<evidence type="ECO:0000313" key="3">
    <source>
        <dbReference type="Proteomes" id="UP000773462"/>
    </source>
</evidence>
<feature type="transmembrane region" description="Helical" evidence="1">
    <location>
        <begin position="98"/>
        <end position="123"/>
    </location>
</feature>
<evidence type="ECO:0000256" key="1">
    <source>
        <dbReference type="SAM" id="Phobius"/>
    </source>
</evidence>
<keyword evidence="1" id="KW-0812">Transmembrane</keyword>
<keyword evidence="1" id="KW-1133">Transmembrane helix</keyword>
<name>A0ABS4NWS9_9BACL</name>
<evidence type="ECO:0000313" key="2">
    <source>
        <dbReference type="EMBL" id="MBP2114518.1"/>
    </source>
</evidence>
<evidence type="ECO:0008006" key="4">
    <source>
        <dbReference type="Google" id="ProtNLM"/>
    </source>
</evidence>
<feature type="transmembrane region" description="Helical" evidence="1">
    <location>
        <begin position="59"/>
        <end position="77"/>
    </location>
</feature>
<feature type="transmembrane region" description="Helical" evidence="1">
    <location>
        <begin position="143"/>
        <end position="163"/>
    </location>
</feature>
<reference evidence="2 3" key="1">
    <citation type="submission" date="2021-03" db="EMBL/GenBank/DDBJ databases">
        <title>Genomic Encyclopedia of Type Strains, Phase IV (KMG-IV): sequencing the most valuable type-strain genomes for metagenomic binning, comparative biology and taxonomic classification.</title>
        <authorList>
            <person name="Goeker M."/>
        </authorList>
    </citation>
    <scope>NUCLEOTIDE SEQUENCE [LARGE SCALE GENOMIC DNA]</scope>
    <source>
        <strain evidence="2 3">DSM 101953</strain>
    </source>
</reference>
<gene>
    <name evidence="2" type="ORF">J2Z70_004687</name>
</gene>
<comment type="caution">
    <text evidence="2">The sequence shown here is derived from an EMBL/GenBank/DDBJ whole genome shotgun (WGS) entry which is preliminary data.</text>
</comment>
<dbReference type="RefSeq" id="WP_209877100.1">
    <property type="nucleotide sequence ID" value="NZ_JAGGLV010000018.1"/>
</dbReference>
<protein>
    <recommendedName>
        <fullName evidence="4">ABC transporter permease</fullName>
    </recommendedName>
</protein>
<feature type="transmembrane region" description="Helical" evidence="1">
    <location>
        <begin position="20"/>
        <end position="39"/>
    </location>
</feature>
<accession>A0ABS4NWS9</accession>
<proteinExistence type="predicted"/>